<name>A0AA46BPQ1_9MICO</name>
<dbReference type="RefSeq" id="WP_115031738.1">
    <property type="nucleotide sequence ID" value="NZ_UFYA01000001.1"/>
</dbReference>
<dbReference type="Proteomes" id="UP000254118">
    <property type="component" value="Unassembled WGS sequence"/>
</dbReference>
<accession>A0AA46BPQ1</accession>
<comment type="caution">
    <text evidence="2">The sequence shown here is derived from an EMBL/GenBank/DDBJ whole genome shotgun (WGS) entry which is preliminary data.</text>
</comment>
<evidence type="ECO:0000256" key="1">
    <source>
        <dbReference type="SAM" id="MobiDB-lite"/>
    </source>
</evidence>
<sequence length="184" mass="20371">MKKSLTLSEEELEEKISDLPGEQIKSLKKEVAKEEVPSGFAGAVDRSSGGDSEGKSGRKYLEDQASAWMFQTPLSEFISFREKELRNPKNKAFVWTTDGCSVPLGMGKGWSKKFYNPCVRHDFGYRNFGPKGPLNLGASNFKKSRKKIDAQFLKDMESVARGFAGRAAARAFYGAVRAGGKSHF</sequence>
<feature type="region of interest" description="Disordered" evidence="1">
    <location>
        <begin position="35"/>
        <end position="57"/>
    </location>
</feature>
<evidence type="ECO:0000313" key="2">
    <source>
        <dbReference type="EMBL" id="STD13990.1"/>
    </source>
</evidence>
<proteinExistence type="predicted"/>
<dbReference type="GO" id="GO:0050482">
    <property type="term" value="P:arachidonate secretion"/>
    <property type="evidence" value="ECO:0007669"/>
    <property type="project" value="InterPro"/>
</dbReference>
<dbReference type="EMBL" id="UFYA01000001">
    <property type="protein sequence ID" value="STD13990.1"/>
    <property type="molecule type" value="Genomic_DNA"/>
</dbReference>
<dbReference type="SUPFAM" id="SSF48619">
    <property type="entry name" value="Phospholipase A2, PLA2"/>
    <property type="match status" value="1"/>
</dbReference>
<dbReference type="AlphaFoldDB" id="A0AA46BPQ1"/>
<gene>
    <name evidence="2" type="ORF">NCTC7915_02029</name>
</gene>
<organism evidence="2 3">
    <name type="scientific">Dermatophilus congolensis</name>
    <dbReference type="NCBI Taxonomy" id="1863"/>
    <lineage>
        <taxon>Bacteria</taxon>
        <taxon>Bacillati</taxon>
        <taxon>Actinomycetota</taxon>
        <taxon>Actinomycetes</taxon>
        <taxon>Micrococcales</taxon>
        <taxon>Dermatophilaceae</taxon>
        <taxon>Dermatophilus</taxon>
    </lineage>
</organism>
<dbReference type="GO" id="GO:0004623">
    <property type="term" value="F:phospholipase A2 activity"/>
    <property type="evidence" value="ECO:0007669"/>
    <property type="project" value="InterPro"/>
</dbReference>
<dbReference type="Pfam" id="PF09056">
    <property type="entry name" value="Phospholip_A2_3"/>
    <property type="match status" value="1"/>
</dbReference>
<dbReference type="GO" id="GO:0006644">
    <property type="term" value="P:phospholipid metabolic process"/>
    <property type="evidence" value="ECO:0007669"/>
    <property type="project" value="InterPro"/>
</dbReference>
<dbReference type="InterPro" id="IPR036444">
    <property type="entry name" value="PLipase_A2_dom_sf"/>
</dbReference>
<evidence type="ECO:0000313" key="3">
    <source>
        <dbReference type="Proteomes" id="UP000254118"/>
    </source>
</evidence>
<dbReference type="InterPro" id="IPR015141">
    <property type="entry name" value="PLipase_A2_prok/fun"/>
</dbReference>
<reference evidence="2 3" key="1">
    <citation type="submission" date="2018-06" db="EMBL/GenBank/DDBJ databases">
        <authorList>
            <consortium name="Pathogen Informatics"/>
            <person name="Doyle S."/>
        </authorList>
    </citation>
    <scope>NUCLEOTIDE SEQUENCE [LARGE SCALE GENOMIC DNA]</scope>
    <source>
        <strain evidence="2 3">NCTC7915</strain>
    </source>
</reference>
<protein>
    <submittedName>
        <fullName evidence="2">Prokaryotic phospholipase A2</fullName>
    </submittedName>
</protein>
<dbReference type="Gene3D" id="1.20.90.10">
    <property type="entry name" value="Phospholipase A2 domain"/>
    <property type="match status" value="1"/>
</dbReference>